<proteinExistence type="predicted"/>
<reference evidence="1 2" key="1">
    <citation type="submission" date="2018-02" db="EMBL/GenBank/DDBJ databases">
        <title>The draft genome of Sphingobacterium sp. 5JN-11.</title>
        <authorList>
            <person name="Liu L."/>
            <person name="Li L."/>
            <person name="Liang L."/>
            <person name="Zhang X."/>
            <person name="Wang T."/>
        </authorList>
    </citation>
    <scope>NUCLEOTIDE SEQUENCE [LARGE SCALE GENOMIC DNA]</scope>
    <source>
        <strain evidence="1 2">5JN-11</strain>
    </source>
</reference>
<gene>
    <name evidence="1" type="ORF">C5745_14545</name>
</gene>
<dbReference type="SUPFAM" id="SSF53807">
    <property type="entry name" value="Helical backbone' metal receptor"/>
    <property type="match status" value="1"/>
</dbReference>
<dbReference type="AlphaFoldDB" id="A0A2S9J1B2"/>
<organism evidence="1 2">
    <name type="scientific">Sphingobacterium haloxyli</name>
    <dbReference type="NCBI Taxonomy" id="2100533"/>
    <lineage>
        <taxon>Bacteria</taxon>
        <taxon>Pseudomonadati</taxon>
        <taxon>Bacteroidota</taxon>
        <taxon>Sphingobacteriia</taxon>
        <taxon>Sphingobacteriales</taxon>
        <taxon>Sphingobacteriaceae</taxon>
        <taxon>Sphingobacterium</taxon>
    </lineage>
</organism>
<evidence type="ECO:0000313" key="1">
    <source>
        <dbReference type="EMBL" id="PRD46575.1"/>
    </source>
</evidence>
<comment type="caution">
    <text evidence="1">The sequence shown here is derived from an EMBL/GenBank/DDBJ whole genome shotgun (WGS) entry which is preliminary data.</text>
</comment>
<dbReference type="Proteomes" id="UP000239711">
    <property type="component" value="Unassembled WGS sequence"/>
</dbReference>
<dbReference type="OrthoDB" id="9787772at2"/>
<dbReference type="EMBL" id="PVBQ01000012">
    <property type="protein sequence ID" value="PRD46575.1"/>
    <property type="molecule type" value="Genomic_DNA"/>
</dbReference>
<accession>A0A2S9J1B2</accession>
<keyword evidence="2" id="KW-1185">Reference proteome</keyword>
<sequence length="165" mass="19176">MRDLNFYITLLQHTQQTEPNLAEHLEEEVNILIHKLRFIPEEQRPSTLILTQQSGFKPLFNEQLADSIAIAGGKLLVEKYDNPSHLFIIQDNEKLYTDLPGLLQDEILCRTGAIQSNNVYIIQKRNFGMERTDFLHDIEICAEIVQPKYFIYGRKGTDWVPFDIA</sequence>
<protein>
    <submittedName>
        <fullName evidence="1">ABC transporter substrate-binding protein</fullName>
    </submittedName>
</protein>
<evidence type="ECO:0000313" key="2">
    <source>
        <dbReference type="Proteomes" id="UP000239711"/>
    </source>
</evidence>
<dbReference type="RefSeq" id="WP_105717738.1">
    <property type="nucleotide sequence ID" value="NZ_PVBQ01000012.1"/>
</dbReference>
<name>A0A2S9J1B2_9SPHI</name>